<dbReference type="InterPro" id="IPR016181">
    <property type="entry name" value="Acyl_CoA_acyltransferase"/>
</dbReference>
<dbReference type="PANTHER" id="PTHR43877:SF2">
    <property type="entry name" value="AMINOALKYLPHOSPHONATE N-ACETYLTRANSFERASE-RELATED"/>
    <property type="match status" value="1"/>
</dbReference>
<dbReference type="PROSITE" id="PS51186">
    <property type="entry name" value="GNAT"/>
    <property type="match status" value="1"/>
</dbReference>
<protein>
    <submittedName>
        <fullName evidence="4">GNAT family N-acetyltransferase</fullName>
    </submittedName>
</protein>
<dbReference type="InterPro" id="IPR050832">
    <property type="entry name" value="Bact_Acetyltransf"/>
</dbReference>
<dbReference type="EMBL" id="JBHSGK010000007">
    <property type="protein sequence ID" value="MFC4736567.1"/>
    <property type="molecule type" value="Genomic_DNA"/>
</dbReference>
<dbReference type="Proteomes" id="UP001595896">
    <property type="component" value="Unassembled WGS sequence"/>
</dbReference>
<dbReference type="PANTHER" id="PTHR43877">
    <property type="entry name" value="AMINOALKYLPHOSPHONATE N-ACETYLTRANSFERASE-RELATED-RELATED"/>
    <property type="match status" value="1"/>
</dbReference>
<name>A0ABV9NWS4_9BACI</name>
<dbReference type="InterPro" id="IPR000182">
    <property type="entry name" value="GNAT_dom"/>
</dbReference>
<gene>
    <name evidence="4" type="ORF">ACFO4L_08245</name>
</gene>
<evidence type="ECO:0000313" key="5">
    <source>
        <dbReference type="Proteomes" id="UP001595896"/>
    </source>
</evidence>
<accession>A0ABV9NWS4</accession>
<comment type="caution">
    <text evidence="4">The sequence shown here is derived from an EMBL/GenBank/DDBJ whole genome shotgun (WGS) entry which is preliminary data.</text>
</comment>
<dbReference type="Gene3D" id="3.40.630.30">
    <property type="match status" value="1"/>
</dbReference>
<evidence type="ECO:0000256" key="1">
    <source>
        <dbReference type="ARBA" id="ARBA00022679"/>
    </source>
</evidence>
<dbReference type="CDD" id="cd04301">
    <property type="entry name" value="NAT_SF"/>
    <property type="match status" value="1"/>
</dbReference>
<feature type="domain" description="N-acetyltransferase" evidence="3">
    <location>
        <begin position="1"/>
        <end position="144"/>
    </location>
</feature>
<reference evidence="5" key="1">
    <citation type="journal article" date="2019" name="Int. J. Syst. Evol. Microbiol.">
        <title>The Global Catalogue of Microorganisms (GCM) 10K type strain sequencing project: providing services to taxonomists for standard genome sequencing and annotation.</title>
        <authorList>
            <consortium name="The Broad Institute Genomics Platform"/>
            <consortium name="The Broad Institute Genome Sequencing Center for Infectious Disease"/>
            <person name="Wu L."/>
            <person name="Ma J."/>
        </authorList>
    </citation>
    <scope>NUCLEOTIDE SEQUENCE [LARGE SCALE GENOMIC DNA]</scope>
    <source>
        <strain evidence="5">JCM 12165</strain>
    </source>
</reference>
<evidence type="ECO:0000313" key="4">
    <source>
        <dbReference type="EMBL" id="MFC4736567.1"/>
    </source>
</evidence>
<keyword evidence="2" id="KW-0012">Acyltransferase</keyword>
<evidence type="ECO:0000256" key="2">
    <source>
        <dbReference type="ARBA" id="ARBA00023315"/>
    </source>
</evidence>
<dbReference type="SUPFAM" id="SSF55729">
    <property type="entry name" value="Acyl-CoA N-acyltransferases (Nat)"/>
    <property type="match status" value="1"/>
</dbReference>
<proteinExistence type="predicted"/>
<keyword evidence="5" id="KW-1185">Reference proteome</keyword>
<sequence length="148" mass="16551">MKVNVIQSQQDLEQAFSIRRSVFIDEQQVPPEDEFDENDTLTADCVHVLAEADGEAAGTGRMRRSDTYGKLERICMLPHYRGRGIGQAVIGALEREAAAKGLEAVKLHGQTHAEGFYQKLGYETVSDVFMEDGIPHIVMTKQLNEQEE</sequence>
<dbReference type="RefSeq" id="WP_377909315.1">
    <property type="nucleotide sequence ID" value="NZ_JBHSGK010000007.1"/>
</dbReference>
<dbReference type="Pfam" id="PF13673">
    <property type="entry name" value="Acetyltransf_10"/>
    <property type="match status" value="1"/>
</dbReference>
<keyword evidence="1" id="KW-0808">Transferase</keyword>
<evidence type="ECO:0000259" key="3">
    <source>
        <dbReference type="PROSITE" id="PS51186"/>
    </source>
</evidence>
<organism evidence="4 5">
    <name type="scientific">Bacillus daqingensis</name>
    <dbReference type="NCBI Taxonomy" id="872396"/>
    <lineage>
        <taxon>Bacteria</taxon>
        <taxon>Bacillati</taxon>
        <taxon>Bacillota</taxon>
        <taxon>Bacilli</taxon>
        <taxon>Bacillales</taxon>
        <taxon>Bacillaceae</taxon>
        <taxon>Bacillus</taxon>
    </lineage>
</organism>